<dbReference type="EC" id="3.6.4.12" evidence="6"/>
<gene>
    <name evidence="6" type="primary">ruvA_51</name>
    <name evidence="6" type="ORF">SDC9_200164</name>
</gene>
<dbReference type="Pfam" id="PF14520">
    <property type="entry name" value="HHH_5"/>
    <property type="match status" value="1"/>
</dbReference>
<name>A0A645INR4_9ZZZZ</name>
<dbReference type="SMART" id="SM00278">
    <property type="entry name" value="HhH1"/>
    <property type="match status" value="2"/>
</dbReference>
<feature type="domain" description="Helix-hairpin-helix DNA-binding motif class 1" evidence="5">
    <location>
        <begin position="16"/>
        <end position="35"/>
    </location>
</feature>
<comment type="caution">
    <text evidence="6">The sequence shown here is derived from an EMBL/GenBank/DDBJ whole genome shotgun (WGS) entry which is preliminary data.</text>
</comment>
<dbReference type="GO" id="GO:0003677">
    <property type="term" value="F:DNA binding"/>
    <property type="evidence" value="ECO:0007669"/>
    <property type="project" value="UniProtKB-KW"/>
</dbReference>
<dbReference type="GO" id="GO:0016787">
    <property type="term" value="F:hydrolase activity"/>
    <property type="evidence" value="ECO:0007669"/>
    <property type="project" value="UniProtKB-KW"/>
</dbReference>
<dbReference type="GO" id="GO:0006281">
    <property type="term" value="P:DNA repair"/>
    <property type="evidence" value="ECO:0007669"/>
    <property type="project" value="UniProtKB-KW"/>
</dbReference>
<protein>
    <submittedName>
        <fullName evidence="6">Holliday junction ATP-dependent DNA helicase RuvA</fullName>
        <ecNumber evidence="6">3.6.4.12</ecNumber>
    </submittedName>
</protein>
<sequence>MTLYGFTDEDERMLFLELNKVSGIGPRQALKILSAVQVRAFVKALDDNDVDYLSSIPGIGPKTSQKIILALRDTIVFEEPKGKGAASQASQRHEDLIVALVDMGYDKRQVVATIAKLLEEHATLLAGKRQQEVEEFLFRQAIIQLG</sequence>
<dbReference type="GO" id="GO:0003678">
    <property type="term" value="F:DNA helicase activity"/>
    <property type="evidence" value="ECO:0007669"/>
    <property type="project" value="UniProtKB-EC"/>
</dbReference>
<dbReference type="GO" id="GO:0006310">
    <property type="term" value="P:DNA recombination"/>
    <property type="evidence" value="ECO:0007669"/>
    <property type="project" value="InterPro"/>
</dbReference>
<evidence type="ECO:0000259" key="5">
    <source>
        <dbReference type="SMART" id="SM00278"/>
    </source>
</evidence>
<evidence type="ECO:0000313" key="6">
    <source>
        <dbReference type="EMBL" id="MPN52502.1"/>
    </source>
</evidence>
<dbReference type="EMBL" id="VSSQ01118682">
    <property type="protein sequence ID" value="MPN52502.1"/>
    <property type="molecule type" value="Genomic_DNA"/>
</dbReference>
<dbReference type="InterPro" id="IPR000085">
    <property type="entry name" value="RuvA"/>
</dbReference>
<keyword evidence="4" id="KW-0234">DNA repair</keyword>
<feature type="domain" description="Helix-hairpin-helix DNA-binding motif class 1" evidence="5">
    <location>
        <begin position="51"/>
        <end position="70"/>
    </location>
</feature>
<keyword evidence="6" id="KW-0547">Nucleotide-binding</keyword>
<keyword evidence="2" id="KW-0227">DNA damage</keyword>
<keyword evidence="6" id="KW-0067">ATP-binding</keyword>
<proteinExistence type="predicted"/>
<dbReference type="NCBIfam" id="TIGR00084">
    <property type="entry name" value="ruvA"/>
    <property type="match status" value="1"/>
</dbReference>
<reference evidence="6" key="1">
    <citation type="submission" date="2019-08" db="EMBL/GenBank/DDBJ databases">
        <authorList>
            <person name="Kucharzyk K."/>
            <person name="Murdoch R.W."/>
            <person name="Higgins S."/>
            <person name="Loffler F."/>
        </authorList>
    </citation>
    <scope>NUCLEOTIDE SEQUENCE</scope>
</reference>
<keyword evidence="6" id="KW-0378">Hydrolase</keyword>
<keyword evidence="3" id="KW-0238">DNA-binding</keyword>
<evidence type="ECO:0000256" key="4">
    <source>
        <dbReference type="ARBA" id="ARBA00023204"/>
    </source>
</evidence>
<evidence type="ECO:0000256" key="2">
    <source>
        <dbReference type="ARBA" id="ARBA00022763"/>
    </source>
</evidence>
<accession>A0A645INR4</accession>
<organism evidence="6">
    <name type="scientific">bioreactor metagenome</name>
    <dbReference type="NCBI Taxonomy" id="1076179"/>
    <lineage>
        <taxon>unclassified sequences</taxon>
        <taxon>metagenomes</taxon>
        <taxon>ecological metagenomes</taxon>
    </lineage>
</organism>
<evidence type="ECO:0000256" key="3">
    <source>
        <dbReference type="ARBA" id="ARBA00023125"/>
    </source>
</evidence>
<dbReference type="InterPro" id="IPR003583">
    <property type="entry name" value="Hlx-hairpin-Hlx_DNA-bd_motif"/>
</dbReference>
<evidence type="ECO:0000256" key="1">
    <source>
        <dbReference type="ARBA" id="ARBA00022490"/>
    </source>
</evidence>
<dbReference type="SUPFAM" id="SSF47781">
    <property type="entry name" value="RuvA domain 2-like"/>
    <property type="match status" value="1"/>
</dbReference>
<dbReference type="InterPro" id="IPR010994">
    <property type="entry name" value="RuvA_2-like"/>
</dbReference>
<dbReference type="AlphaFoldDB" id="A0A645INR4"/>
<keyword evidence="6" id="KW-0347">Helicase</keyword>
<dbReference type="Gene3D" id="1.10.150.20">
    <property type="entry name" value="5' to 3' exonuclease, C-terminal subdomain"/>
    <property type="match status" value="1"/>
</dbReference>
<keyword evidence="1" id="KW-0963">Cytoplasm</keyword>